<accession>A0A6P4DHJ8</accession>
<proteinExistence type="predicted"/>
<reference evidence="3" key="2">
    <citation type="submission" date="2025-08" db="UniProtKB">
        <authorList>
            <consortium name="RefSeq"/>
        </authorList>
    </citation>
    <scope>IDENTIFICATION</scope>
    <source>
        <tissue evidence="3">Whole plant</tissue>
    </source>
</reference>
<evidence type="ECO:0000256" key="1">
    <source>
        <dbReference type="SAM" id="Phobius"/>
    </source>
</evidence>
<dbReference type="GO" id="GO:0005849">
    <property type="term" value="C:mRNA cleavage factor complex"/>
    <property type="evidence" value="ECO:0007669"/>
    <property type="project" value="InterPro"/>
</dbReference>
<dbReference type="GO" id="GO:0003729">
    <property type="term" value="F:mRNA binding"/>
    <property type="evidence" value="ECO:0007669"/>
    <property type="project" value="InterPro"/>
</dbReference>
<dbReference type="GO" id="GO:0031124">
    <property type="term" value="P:mRNA 3'-end processing"/>
    <property type="evidence" value="ECO:0007669"/>
    <property type="project" value="InterPro"/>
</dbReference>
<feature type="transmembrane region" description="Helical" evidence="1">
    <location>
        <begin position="12"/>
        <end position="30"/>
    </location>
</feature>
<keyword evidence="1" id="KW-1133">Transmembrane helix</keyword>
<dbReference type="GeneID" id="107490859"/>
<dbReference type="InterPro" id="IPR016706">
    <property type="entry name" value="Cleav_polyA_spec_factor_su5"/>
</dbReference>
<protein>
    <submittedName>
        <fullName evidence="3">Pre-mRNA cleavage factor Im 25 kDa subunit 2-like</fullName>
    </submittedName>
</protein>
<dbReference type="Proteomes" id="UP000515211">
    <property type="component" value="Chromosome 5"/>
</dbReference>
<dbReference type="AlphaFoldDB" id="A0A6P4DHJ8"/>
<gene>
    <name evidence="3" type="primary">LOC107490859</name>
</gene>
<keyword evidence="2" id="KW-1185">Reference proteome</keyword>
<dbReference type="Pfam" id="PF13869">
    <property type="entry name" value="NUDIX_2"/>
    <property type="match status" value="1"/>
</dbReference>
<evidence type="ECO:0000313" key="2">
    <source>
        <dbReference type="Proteomes" id="UP000515211"/>
    </source>
</evidence>
<keyword evidence="1" id="KW-0472">Membrane</keyword>
<name>A0A6P4DHJ8_ARADU</name>
<dbReference type="KEGG" id="adu:107490859"/>
<evidence type="ECO:0000313" key="3">
    <source>
        <dbReference type="RefSeq" id="XP_015967159.1"/>
    </source>
</evidence>
<dbReference type="Gene3D" id="3.90.79.10">
    <property type="entry name" value="Nucleoside Triphosphate Pyrophosphohydrolase"/>
    <property type="match status" value="1"/>
</dbReference>
<sequence length="145" mass="16831">MTVACQRINYLIIGVIGYPNLLFVLLFFNLTEIEGLKRKLTNKLGPSLENLVPAWQIGECVAIWWRPNFKTYMYSYCPPHITKPKECRVLYMVQLSDRGYFEVPGDLALLAVPMFQLCDNVQKYGSINSSIPQQLSRFEFRMINK</sequence>
<organism evidence="2 3">
    <name type="scientific">Arachis duranensis</name>
    <name type="common">Wild peanut</name>
    <dbReference type="NCBI Taxonomy" id="130453"/>
    <lineage>
        <taxon>Eukaryota</taxon>
        <taxon>Viridiplantae</taxon>
        <taxon>Streptophyta</taxon>
        <taxon>Embryophyta</taxon>
        <taxon>Tracheophyta</taxon>
        <taxon>Spermatophyta</taxon>
        <taxon>Magnoliopsida</taxon>
        <taxon>eudicotyledons</taxon>
        <taxon>Gunneridae</taxon>
        <taxon>Pentapetalae</taxon>
        <taxon>rosids</taxon>
        <taxon>fabids</taxon>
        <taxon>Fabales</taxon>
        <taxon>Fabaceae</taxon>
        <taxon>Papilionoideae</taxon>
        <taxon>50 kb inversion clade</taxon>
        <taxon>dalbergioids sensu lato</taxon>
        <taxon>Dalbergieae</taxon>
        <taxon>Pterocarpus clade</taxon>
        <taxon>Arachis</taxon>
    </lineage>
</organism>
<keyword evidence="1" id="KW-0812">Transmembrane</keyword>
<reference evidence="2" key="1">
    <citation type="journal article" date="2016" name="Nat. Genet.">
        <title>The genome sequences of Arachis duranensis and Arachis ipaensis, the diploid ancestors of cultivated peanut.</title>
        <authorList>
            <person name="Bertioli D.J."/>
            <person name="Cannon S.B."/>
            <person name="Froenicke L."/>
            <person name="Huang G."/>
            <person name="Farmer A.D."/>
            <person name="Cannon E.K."/>
            <person name="Liu X."/>
            <person name="Gao D."/>
            <person name="Clevenger J."/>
            <person name="Dash S."/>
            <person name="Ren L."/>
            <person name="Moretzsohn M.C."/>
            <person name="Shirasawa K."/>
            <person name="Huang W."/>
            <person name="Vidigal B."/>
            <person name="Abernathy B."/>
            <person name="Chu Y."/>
            <person name="Niederhuth C.E."/>
            <person name="Umale P."/>
            <person name="Araujo A.C."/>
            <person name="Kozik A."/>
            <person name="Kim K.D."/>
            <person name="Burow M.D."/>
            <person name="Varshney R.K."/>
            <person name="Wang X."/>
            <person name="Zhang X."/>
            <person name="Barkley N."/>
            <person name="Guimaraes P.M."/>
            <person name="Isobe S."/>
            <person name="Guo B."/>
            <person name="Liao B."/>
            <person name="Stalker H.T."/>
            <person name="Schmitz R.J."/>
            <person name="Scheffler B.E."/>
            <person name="Leal-Bertioli S.C."/>
            <person name="Xun X."/>
            <person name="Jackson S.A."/>
            <person name="Michelmore R."/>
            <person name="Ozias-Akins P."/>
        </authorList>
    </citation>
    <scope>NUCLEOTIDE SEQUENCE [LARGE SCALE GENOMIC DNA]</scope>
    <source>
        <strain evidence="2">cv. V14167</strain>
    </source>
</reference>
<dbReference type="PANTHER" id="PTHR13047">
    <property type="entry name" value="PRE-MRNA CLEAVAGE FACTOR IM, 25KD SUBUNIT"/>
    <property type="match status" value="1"/>
</dbReference>
<dbReference type="RefSeq" id="XP_015967159.1">
    <property type="nucleotide sequence ID" value="XM_016111673.3"/>
</dbReference>